<dbReference type="GO" id="GO:0055129">
    <property type="term" value="P:L-proline biosynthetic process"/>
    <property type="evidence" value="ECO:0007669"/>
    <property type="project" value="UniProtKB-UniRule"/>
</dbReference>
<dbReference type="GO" id="GO:0005737">
    <property type="term" value="C:cytoplasm"/>
    <property type="evidence" value="ECO:0007669"/>
    <property type="project" value="UniProtKB-SubCell"/>
</dbReference>
<dbReference type="SUPFAM" id="SSF53720">
    <property type="entry name" value="ALDH-like"/>
    <property type="match status" value="1"/>
</dbReference>
<dbReference type="InterPro" id="IPR016161">
    <property type="entry name" value="Ald_DH/histidinol_DH"/>
</dbReference>
<comment type="caution">
    <text evidence="9">The sequence shown here is derived from an EMBL/GenBank/DDBJ whole genome shotgun (WGS) entry which is preliminary data.</text>
</comment>
<feature type="domain" description="Aldehyde dehydrogenase" evidence="8">
    <location>
        <begin position="3"/>
        <end position="278"/>
    </location>
</feature>
<evidence type="ECO:0000313" key="9">
    <source>
        <dbReference type="EMBL" id="TDQ50334.1"/>
    </source>
</evidence>
<dbReference type="Pfam" id="PF00171">
    <property type="entry name" value="Aldedh"/>
    <property type="match status" value="1"/>
</dbReference>
<proteinExistence type="inferred from homology"/>
<evidence type="ECO:0000256" key="2">
    <source>
        <dbReference type="ARBA" id="ARBA00022605"/>
    </source>
</evidence>
<keyword evidence="5 7" id="KW-0560">Oxidoreductase</keyword>
<dbReference type="Proteomes" id="UP000295375">
    <property type="component" value="Unassembled WGS sequence"/>
</dbReference>
<dbReference type="EMBL" id="SNYM01000002">
    <property type="protein sequence ID" value="TDQ50334.1"/>
    <property type="molecule type" value="Genomic_DNA"/>
</dbReference>
<dbReference type="InterPro" id="IPR015590">
    <property type="entry name" value="Aldehyde_DH_dom"/>
</dbReference>
<evidence type="ECO:0000256" key="5">
    <source>
        <dbReference type="ARBA" id="ARBA00023002"/>
    </source>
</evidence>
<reference evidence="9 10" key="1">
    <citation type="submission" date="2019-03" db="EMBL/GenBank/DDBJ databases">
        <title>Genomic Encyclopedia of Type Strains, Phase IV (KMG-IV): sequencing the most valuable type-strain genomes for metagenomic binning, comparative biology and taxonomic classification.</title>
        <authorList>
            <person name="Goeker M."/>
        </authorList>
    </citation>
    <scope>NUCLEOTIDE SEQUENCE [LARGE SCALE GENOMIC DNA]</scope>
    <source>
        <strain evidence="9 10">DSM 103792</strain>
    </source>
</reference>
<dbReference type="NCBIfam" id="NF001221">
    <property type="entry name" value="PRK00197.1"/>
    <property type="match status" value="1"/>
</dbReference>
<dbReference type="InterPro" id="IPR012134">
    <property type="entry name" value="Glu-5-SA_DH"/>
</dbReference>
<keyword evidence="7" id="KW-0963">Cytoplasm</keyword>
<dbReference type="GO" id="GO:0004350">
    <property type="term" value="F:glutamate-5-semialdehyde dehydrogenase activity"/>
    <property type="evidence" value="ECO:0007669"/>
    <property type="project" value="UniProtKB-UniRule"/>
</dbReference>
<sequence length="415" mass="45734">MNDVERSLRECKASAEFLRTTSLAQRNDALQAMAETLDQQRPVLLAANAKDMQAAKDLSSAMQDRLLLNDARIDSMIKGLREIIALPDPIASRRPFSQPPSGIQVYKQRIPLGVILMIYEARPNVAVDAAALTLKADNAVLLRGGKEANHSNRAIHEFWQQALKVAEIPGAAISILTDTGREQMRELLQQEAFIDLVIPRGGQGLIEFVAEHSRIPVIRHYKGVCHLYVDAQADLAMAEQLLIDGKCSRPGVCNALETLLLHADIAEDFIPRLQRIAERQSLQLFAEAYTAKKLLKANVIDEQGYDIEYLDKKLSMKIVNSFQEALVHIGRHGSQHTEVICTENPETAEHFLRAVDASAVMVNASSRFNDGGELGLGAEIGIATTKLHAYGPMGLESLTAEKFVVLGRGEVRHPL</sequence>
<dbReference type="RefSeq" id="WP_133587411.1">
    <property type="nucleotide sequence ID" value="NZ_CP037953.1"/>
</dbReference>
<evidence type="ECO:0000256" key="4">
    <source>
        <dbReference type="ARBA" id="ARBA00022857"/>
    </source>
</evidence>
<dbReference type="PROSITE" id="PS01223">
    <property type="entry name" value="PROA"/>
    <property type="match status" value="1"/>
</dbReference>
<dbReference type="InterPro" id="IPR000965">
    <property type="entry name" value="GPR_dom"/>
</dbReference>
<evidence type="ECO:0000256" key="1">
    <source>
        <dbReference type="ARBA" id="ARBA00004985"/>
    </source>
</evidence>
<dbReference type="Gene3D" id="3.40.605.10">
    <property type="entry name" value="Aldehyde Dehydrogenase, Chain A, domain 1"/>
    <property type="match status" value="1"/>
</dbReference>
<gene>
    <name evidence="7" type="primary">proA</name>
    <name evidence="9" type="ORF">EV696_10213</name>
</gene>
<dbReference type="Gene3D" id="3.40.309.10">
    <property type="entry name" value="Aldehyde Dehydrogenase, Chain A, domain 2"/>
    <property type="match status" value="1"/>
</dbReference>
<accession>A0A4R6V2K3</accession>
<comment type="pathway">
    <text evidence="1 7">Amino-acid biosynthesis; L-proline biosynthesis; L-glutamate 5-semialdehyde from L-glutamate: step 2/2.</text>
</comment>
<keyword evidence="4 7" id="KW-0521">NADP</keyword>
<dbReference type="HAMAP" id="MF_00412">
    <property type="entry name" value="ProA"/>
    <property type="match status" value="1"/>
</dbReference>
<dbReference type="GO" id="GO:0050661">
    <property type="term" value="F:NADP binding"/>
    <property type="evidence" value="ECO:0007669"/>
    <property type="project" value="InterPro"/>
</dbReference>
<dbReference type="EC" id="1.2.1.41" evidence="7"/>
<evidence type="ECO:0000259" key="8">
    <source>
        <dbReference type="Pfam" id="PF00171"/>
    </source>
</evidence>
<keyword evidence="10" id="KW-1185">Reference proteome</keyword>
<dbReference type="NCBIfam" id="TIGR00407">
    <property type="entry name" value="proA"/>
    <property type="match status" value="1"/>
</dbReference>
<dbReference type="InterPro" id="IPR016163">
    <property type="entry name" value="Ald_DH_C"/>
</dbReference>
<dbReference type="InterPro" id="IPR020593">
    <property type="entry name" value="G-glutamylP_reductase_CS"/>
</dbReference>
<organism evidence="9 10">
    <name type="scientific">Permianibacter aggregans</name>
    <dbReference type="NCBI Taxonomy" id="1510150"/>
    <lineage>
        <taxon>Bacteria</taxon>
        <taxon>Pseudomonadati</taxon>
        <taxon>Pseudomonadota</taxon>
        <taxon>Gammaproteobacteria</taxon>
        <taxon>Pseudomonadales</taxon>
        <taxon>Pseudomonadaceae</taxon>
        <taxon>Permianibacter</taxon>
    </lineage>
</organism>
<dbReference type="PANTHER" id="PTHR11063:SF8">
    <property type="entry name" value="DELTA-1-PYRROLINE-5-CARBOXYLATE SYNTHASE"/>
    <property type="match status" value="1"/>
</dbReference>
<dbReference type="OrthoDB" id="9809970at2"/>
<keyword evidence="3 7" id="KW-0641">Proline biosynthesis</keyword>
<comment type="function">
    <text evidence="7">Catalyzes the NADPH-dependent reduction of L-glutamate 5-phosphate into L-glutamate 5-semialdehyde and phosphate. The product spontaneously undergoes cyclization to form 1-pyrroline-5-carboxylate.</text>
</comment>
<comment type="subcellular location">
    <subcellularLocation>
        <location evidence="7">Cytoplasm</location>
    </subcellularLocation>
</comment>
<dbReference type="UniPathway" id="UPA00098">
    <property type="reaction ID" value="UER00360"/>
</dbReference>
<comment type="catalytic activity">
    <reaction evidence="6 7">
        <text>L-glutamate 5-semialdehyde + phosphate + NADP(+) = L-glutamyl 5-phosphate + NADPH + H(+)</text>
        <dbReference type="Rhea" id="RHEA:19541"/>
        <dbReference type="ChEBI" id="CHEBI:15378"/>
        <dbReference type="ChEBI" id="CHEBI:43474"/>
        <dbReference type="ChEBI" id="CHEBI:57783"/>
        <dbReference type="ChEBI" id="CHEBI:58066"/>
        <dbReference type="ChEBI" id="CHEBI:58274"/>
        <dbReference type="ChEBI" id="CHEBI:58349"/>
        <dbReference type="EC" id="1.2.1.41"/>
    </reaction>
</comment>
<dbReference type="AlphaFoldDB" id="A0A4R6V2K3"/>
<name>A0A4R6V2K3_9GAMM</name>
<dbReference type="CDD" id="cd07079">
    <property type="entry name" value="ALDH_F18-19_ProA-GPR"/>
    <property type="match status" value="1"/>
</dbReference>
<protein>
    <recommendedName>
        <fullName evidence="7">Gamma-glutamyl phosphate reductase</fullName>
        <shortName evidence="7">GPR</shortName>
        <ecNumber evidence="7">1.2.1.41</ecNumber>
    </recommendedName>
    <alternativeName>
        <fullName evidence="7">Glutamate-5-semialdehyde dehydrogenase</fullName>
    </alternativeName>
    <alternativeName>
        <fullName evidence="7">Glutamyl-gamma-semialdehyde dehydrogenase</fullName>
        <shortName evidence="7">GSA dehydrogenase</shortName>
    </alternativeName>
</protein>
<evidence type="ECO:0000256" key="7">
    <source>
        <dbReference type="HAMAP-Rule" id="MF_00412"/>
    </source>
</evidence>
<evidence type="ECO:0000256" key="6">
    <source>
        <dbReference type="ARBA" id="ARBA00049024"/>
    </source>
</evidence>
<comment type="similarity">
    <text evidence="7">Belongs to the gamma-glutamyl phosphate reductase family.</text>
</comment>
<dbReference type="PANTHER" id="PTHR11063">
    <property type="entry name" value="GLUTAMATE SEMIALDEHYDE DEHYDROGENASE"/>
    <property type="match status" value="1"/>
</dbReference>
<dbReference type="PIRSF" id="PIRSF000151">
    <property type="entry name" value="GPR"/>
    <property type="match status" value="1"/>
</dbReference>
<evidence type="ECO:0000313" key="10">
    <source>
        <dbReference type="Proteomes" id="UP000295375"/>
    </source>
</evidence>
<dbReference type="InterPro" id="IPR016162">
    <property type="entry name" value="Ald_DH_N"/>
</dbReference>
<evidence type="ECO:0000256" key="3">
    <source>
        <dbReference type="ARBA" id="ARBA00022650"/>
    </source>
</evidence>
<keyword evidence="2 7" id="KW-0028">Amino-acid biosynthesis</keyword>